<keyword evidence="2" id="KW-0238">DNA-binding</keyword>
<dbReference type="STRING" id="187101.VC03_02140"/>
<dbReference type="KEGG" id="sns:VC03_02140"/>
<dbReference type="InterPro" id="IPR025997">
    <property type="entry name" value="SBP_2_dom"/>
</dbReference>
<feature type="domain" description="HTH lacI-type" evidence="4">
    <location>
        <begin position="2"/>
        <end position="56"/>
    </location>
</feature>
<dbReference type="InterPro" id="IPR000843">
    <property type="entry name" value="HTH_LacI"/>
</dbReference>
<dbReference type="SUPFAM" id="SSF53822">
    <property type="entry name" value="Periplasmic binding protein-like I"/>
    <property type="match status" value="1"/>
</dbReference>
<keyword evidence="7" id="KW-1185">Reference proteome</keyword>
<reference evidence="6 7" key="1">
    <citation type="journal article" date="2012" name="BMC Genomics">
        <title>Genomic sequence analysis and characterization of Sneathia amnii sp. nov.</title>
        <authorList>
            <consortium name="Vaginal Microbiome Consortium (additional members)"/>
            <person name="Harwich M.D.Jr."/>
            <person name="Serrano M.G."/>
            <person name="Fettweis J.M."/>
            <person name="Alves J.M."/>
            <person name="Reimers M.A."/>
            <person name="Buck G.A."/>
            <person name="Jefferson K.K."/>
        </authorList>
    </citation>
    <scope>NUCLEOTIDE SEQUENCE [LARGE SCALE GENOMIC DNA]</scope>
    <source>
        <strain evidence="6 7">SN35</strain>
    </source>
</reference>
<dbReference type="RefSeq" id="WP_046328456.1">
    <property type="nucleotide sequence ID" value="NZ_CP011280.1"/>
</dbReference>
<evidence type="ECO:0000313" key="6">
    <source>
        <dbReference type="EMBL" id="AKC95350.1"/>
    </source>
</evidence>
<keyword evidence="3" id="KW-0804">Transcription</keyword>
<dbReference type="InterPro" id="IPR010982">
    <property type="entry name" value="Lambda_DNA-bd_dom_sf"/>
</dbReference>
<dbReference type="Pfam" id="PF00356">
    <property type="entry name" value="LacI"/>
    <property type="match status" value="1"/>
</dbReference>
<dbReference type="CDD" id="cd06307">
    <property type="entry name" value="PBP1_sugar_binding"/>
    <property type="match status" value="1"/>
</dbReference>
<keyword evidence="1" id="KW-0805">Transcription regulation</keyword>
<dbReference type="AlphaFoldDB" id="A0A0E3Z9R6"/>
<dbReference type="PATRIC" id="fig|1069640.6.peg.408"/>
<dbReference type="SMART" id="SM00354">
    <property type="entry name" value="HTH_LACI"/>
    <property type="match status" value="1"/>
</dbReference>
<dbReference type="GO" id="GO:0003700">
    <property type="term" value="F:DNA-binding transcription factor activity"/>
    <property type="evidence" value="ECO:0007669"/>
    <property type="project" value="TreeGrafter"/>
</dbReference>
<dbReference type="PANTHER" id="PTHR30146">
    <property type="entry name" value="LACI-RELATED TRANSCRIPTIONAL REPRESSOR"/>
    <property type="match status" value="1"/>
</dbReference>
<dbReference type="SUPFAM" id="SSF47413">
    <property type="entry name" value="lambda repressor-like DNA-binding domains"/>
    <property type="match status" value="1"/>
</dbReference>
<dbReference type="PROSITE" id="PS50932">
    <property type="entry name" value="HTH_LACI_2"/>
    <property type="match status" value="1"/>
</dbReference>
<organism evidence="6 7">
    <name type="scientific">Sneathia vaginalis</name>
    <dbReference type="NCBI Taxonomy" id="187101"/>
    <lineage>
        <taxon>Bacteria</taxon>
        <taxon>Fusobacteriati</taxon>
        <taxon>Fusobacteriota</taxon>
        <taxon>Fusobacteriia</taxon>
        <taxon>Fusobacteriales</taxon>
        <taxon>Leptotrichiaceae</taxon>
        <taxon>Sneathia</taxon>
    </lineage>
</organism>
<proteinExistence type="predicted"/>
<accession>A0A0E3Z9R6</accession>
<dbReference type="OrthoDB" id="569491at2"/>
<dbReference type="PANTHER" id="PTHR30146:SF144">
    <property type="entry name" value="LACI-FAMILY TRANSCRIPTION REGULATOR"/>
    <property type="match status" value="1"/>
</dbReference>
<evidence type="ECO:0000259" key="5">
    <source>
        <dbReference type="PROSITE" id="PS50943"/>
    </source>
</evidence>
<dbReference type="Gene3D" id="1.10.260.40">
    <property type="entry name" value="lambda repressor-like DNA-binding domains"/>
    <property type="match status" value="1"/>
</dbReference>
<evidence type="ECO:0000259" key="4">
    <source>
        <dbReference type="PROSITE" id="PS50932"/>
    </source>
</evidence>
<feature type="domain" description="HTH cro/C1-type" evidence="5">
    <location>
        <begin position="3"/>
        <end position="46"/>
    </location>
</feature>
<evidence type="ECO:0000256" key="1">
    <source>
        <dbReference type="ARBA" id="ARBA00023015"/>
    </source>
</evidence>
<dbReference type="InterPro" id="IPR028082">
    <property type="entry name" value="Peripla_BP_I"/>
</dbReference>
<evidence type="ECO:0000256" key="3">
    <source>
        <dbReference type="ARBA" id="ARBA00023163"/>
    </source>
</evidence>
<protein>
    <submittedName>
        <fullName evidence="6">Uncharacterized protein</fullName>
    </submittedName>
</protein>
<name>A0A0E3Z9R6_9FUSO</name>
<dbReference type="EMBL" id="CP011280">
    <property type="protein sequence ID" value="AKC95350.1"/>
    <property type="molecule type" value="Genomic_DNA"/>
</dbReference>
<dbReference type="HOGENOM" id="CLU_037628_0_1_0"/>
<dbReference type="Gene3D" id="3.40.50.2300">
    <property type="match status" value="2"/>
</dbReference>
<dbReference type="PROSITE" id="PS00356">
    <property type="entry name" value="HTH_LACI_1"/>
    <property type="match status" value="1"/>
</dbReference>
<evidence type="ECO:0000313" key="7">
    <source>
        <dbReference type="Proteomes" id="UP000033103"/>
    </source>
</evidence>
<sequence>MVTIKEIAKKAGVSRGTVDRVINNRGSVKSETKEKILKILEKENYKPNIFGKMLANNKYSKKMIGVILNSKGNPFYDQVINGIENKKEVLENFGFELLYELKKGYDVKDQINAIDKMILNEVQGLIITPIDDKKVINRLQEISKKSIPVINLNIDIDNADKLAYIGSDYKKTGNVAGALFNIFSTKKIYKLLVVTGSKLVSGHRNRINGLKEYLEKNDNGIQIIDIIENEDNDDKSYKMINQYIQKNKDFDGVFFSAGGIEGGIKALEKNHILDKINIITVDLIPIVEEYIKKDKISATICQEPFKQGQLAVEVLLEYLIMNKVPINKRIIMTTEIKIKENL</sequence>
<dbReference type="CDD" id="cd01392">
    <property type="entry name" value="HTH_LacI"/>
    <property type="match status" value="1"/>
</dbReference>
<dbReference type="Pfam" id="PF13407">
    <property type="entry name" value="Peripla_BP_4"/>
    <property type="match status" value="1"/>
</dbReference>
<dbReference type="GO" id="GO:0000976">
    <property type="term" value="F:transcription cis-regulatory region binding"/>
    <property type="evidence" value="ECO:0007669"/>
    <property type="project" value="TreeGrafter"/>
</dbReference>
<gene>
    <name evidence="6" type="ORF">VC03_02140</name>
</gene>
<dbReference type="InterPro" id="IPR001387">
    <property type="entry name" value="Cro/C1-type_HTH"/>
</dbReference>
<dbReference type="PRINTS" id="PR00036">
    <property type="entry name" value="HTHLACI"/>
</dbReference>
<evidence type="ECO:0000256" key="2">
    <source>
        <dbReference type="ARBA" id="ARBA00023125"/>
    </source>
</evidence>
<dbReference type="PROSITE" id="PS50943">
    <property type="entry name" value="HTH_CROC1"/>
    <property type="match status" value="1"/>
</dbReference>
<dbReference type="Proteomes" id="UP000033103">
    <property type="component" value="Chromosome"/>
</dbReference>